<evidence type="ECO:0000256" key="5">
    <source>
        <dbReference type="ARBA" id="ARBA00023136"/>
    </source>
</evidence>
<dbReference type="RefSeq" id="WP_049476606.1">
    <property type="nucleotide sequence ID" value="NZ_UHFT01000001.1"/>
</dbReference>
<evidence type="ECO:0000256" key="4">
    <source>
        <dbReference type="ARBA" id="ARBA00022989"/>
    </source>
</evidence>
<evidence type="ECO:0000256" key="2">
    <source>
        <dbReference type="ARBA" id="ARBA00022475"/>
    </source>
</evidence>
<evidence type="ECO:0000256" key="1">
    <source>
        <dbReference type="ARBA" id="ARBA00004651"/>
    </source>
</evidence>
<evidence type="ECO:0000313" key="8">
    <source>
        <dbReference type="EMBL" id="SUN79833.1"/>
    </source>
</evidence>
<dbReference type="Proteomes" id="UP000255236">
    <property type="component" value="Unassembled WGS sequence"/>
</dbReference>
<proteinExistence type="inferred from homology"/>
<gene>
    <name evidence="8" type="ORF">NCTC11063_00521</name>
</gene>
<feature type="transmembrane region" description="Helical" evidence="6">
    <location>
        <begin position="155"/>
        <end position="177"/>
    </location>
</feature>
<keyword evidence="5 6" id="KW-0472">Membrane</keyword>
<feature type="transmembrane region" description="Helical" evidence="6">
    <location>
        <begin position="20"/>
        <end position="42"/>
    </location>
</feature>
<comment type="similarity">
    <text evidence="6">Belongs to the ABC-4 integral membrane protein family.</text>
</comment>
<feature type="transmembrane region" description="Helical" evidence="6">
    <location>
        <begin position="102"/>
        <end position="135"/>
    </location>
</feature>
<feature type="transmembrane region" description="Helical" evidence="6">
    <location>
        <begin position="534"/>
        <end position="559"/>
    </location>
</feature>
<dbReference type="GO" id="GO:0055085">
    <property type="term" value="P:transmembrane transport"/>
    <property type="evidence" value="ECO:0007669"/>
    <property type="project" value="UniProtKB-UniRule"/>
</dbReference>
<dbReference type="InterPro" id="IPR052536">
    <property type="entry name" value="ABC-4_Integral_Memb_Prot"/>
</dbReference>
<dbReference type="AlphaFoldDB" id="A0A380L356"/>
<comment type="subcellular location">
    <subcellularLocation>
        <location evidence="1 6">Cell membrane</location>
        <topology evidence="1 6">Multi-pass membrane protein</topology>
    </subcellularLocation>
</comment>
<keyword evidence="6" id="KW-0813">Transport</keyword>
<dbReference type="PANTHER" id="PTHR46795:SF3">
    <property type="entry name" value="ABC TRANSPORTER PERMEASE"/>
    <property type="match status" value="1"/>
</dbReference>
<evidence type="ECO:0000256" key="6">
    <source>
        <dbReference type="PIRNR" id="PIRNR018968"/>
    </source>
</evidence>
<keyword evidence="4 6" id="KW-1133">Transmembrane helix</keyword>
<dbReference type="InterPro" id="IPR027022">
    <property type="entry name" value="ABC_permease_BceB-typ"/>
</dbReference>
<organism evidence="8 9">
    <name type="scientific">Streptococcus milleri</name>
    <dbReference type="NCBI Taxonomy" id="33040"/>
    <lineage>
        <taxon>Bacteria</taxon>
        <taxon>Bacillati</taxon>
        <taxon>Bacillota</taxon>
        <taxon>Bacilli</taxon>
        <taxon>Lactobacillales</taxon>
        <taxon>Streptococcaceae</taxon>
        <taxon>Streptococcus</taxon>
    </lineage>
</organism>
<keyword evidence="3 6" id="KW-0812">Transmembrane</keyword>
<reference evidence="8" key="1">
    <citation type="submission" date="2018-06" db="EMBL/GenBank/DDBJ databases">
        <authorList>
            <consortium name="Pathogen Informatics"/>
            <person name="Doyle S."/>
        </authorList>
    </citation>
    <scope>NUCLEOTIDE SEQUENCE [LARGE SCALE GENOMIC DNA]</scope>
    <source>
        <strain evidence="8">NCTC11063</strain>
    </source>
</reference>
<accession>A0A380L356</accession>
<evidence type="ECO:0000256" key="3">
    <source>
        <dbReference type="ARBA" id="ARBA00022692"/>
    </source>
</evidence>
<keyword evidence="2 6" id="KW-1003">Cell membrane</keyword>
<feature type="transmembrane region" description="Helical" evidence="6">
    <location>
        <begin position="198"/>
        <end position="218"/>
    </location>
</feature>
<feature type="domain" description="ABC3 transporter permease C-terminal" evidence="7">
    <location>
        <begin position="63"/>
        <end position="172"/>
    </location>
</feature>
<feature type="transmembrane region" description="Helical" evidence="6">
    <location>
        <begin position="593"/>
        <end position="615"/>
    </location>
</feature>
<dbReference type="PANTHER" id="PTHR46795">
    <property type="entry name" value="ABC TRANSPORTER PERMEASE-RELATED-RELATED"/>
    <property type="match status" value="1"/>
</dbReference>
<comment type="caution">
    <text evidence="8">The sequence shown here is derived from an EMBL/GenBank/DDBJ whole genome shotgun (WGS) entry which is preliminary data.</text>
</comment>
<name>A0A380L356_9STRE</name>
<keyword evidence="9" id="KW-1185">Reference proteome</keyword>
<dbReference type="InterPro" id="IPR003838">
    <property type="entry name" value="ABC3_permease_C"/>
</dbReference>
<feature type="transmembrane region" description="Helical" evidence="6">
    <location>
        <begin position="627"/>
        <end position="652"/>
    </location>
</feature>
<dbReference type="PIRSF" id="PIRSF018968">
    <property type="entry name" value="ABC_permease_BceB"/>
    <property type="match status" value="1"/>
</dbReference>
<feature type="transmembrane region" description="Helical" evidence="6">
    <location>
        <begin position="54"/>
        <end position="81"/>
    </location>
</feature>
<sequence length="662" mass="74371">MFRLTGKLAISNLIKNRKLYYPFALATCLAVAISYIFSSLAFNPHLQQLQGADSIVFVLALGVIIVTIAAAIIVFYANSFVMKNRSKELGLYGMLGLNKRHLFIMTFIELFILGITTVTIGISLGVVFDNLIYAFLLKLMGLKVVLVSTFQLPVLIFVVATYACIFAGLVVINGFRIMRFNALQLAKEKSSGEKKGRFLWLQTIAGLASLACGYYLALNVKNPLAAIFIFFVAVLFVILATYLLFNAGVTVFLQLLKKNKGYYYQPNNLISVSNLIFRMKKNAVGLATISILSTMVLVTLSGGINVYAGSQYLQKVLFPNDFSVRGKGAHAKQLEQVLTEFAHENKLHVTKRQAYQYYSMGIKSQKGKQFDIYAKGEQQFSPQAYILLFSADDYQKMTGKTLHLKDNETAVFAKGMNILQSQPLKLAGQTLTVKRILKNDFVVGNIQDQYNIIIPQSLFMVVNHPERLEAIEKDKWNINPELYGGLNIEASDKTKAKLDKIYQEKLRSFNQTLPDPAGVYGNTKAISNQEIMSMLGGIFFIGIFLSIVFMLGTVLIIYYKQISEGFEDRERFVILQKVGLDEKQTYQTIRKQVLTVFFLPLAFAFVHLAFAYHMLSLMLKVLGVLNATLMLEVTLGVCVVFFIVYILVFLVTSRSYRKIVSM</sequence>
<protein>
    <submittedName>
        <fullName evidence="8">ABC transporter permease</fullName>
    </submittedName>
</protein>
<dbReference type="EMBL" id="UHFT01000001">
    <property type="protein sequence ID" value="SUN79833.1"/>
    <property type="molecule type" value="Genomic_DNA"/>
</dbReference>
<feature type="transmembrane region" description="Helical" evidence="6">
    <location>
        <begin position="224"/>
        <end position="253"/>
    </location>
</feature>
<evidence type="ECO:0000313" key="9">
    <source>
        <dbReference type="Proteomes" id="UP000255236"/>
    </source>
</evidence>
<evidence type="ECO:0000259" key="7">
    <source>
        <dbReference type="Pfam" id="PF02687"/>
    </source>
</evidence>
<feature type="transmembrane region" description="Helical" evidence="6">
    <location>
        <begin position="283"/>
        <end position="308"/>
    </location>
</feature>
<dbReference type="Pfam" id="PF02687">
    <property type="entry name" value="FtsX"/>
    <property type="match status" value="1"/>
</dbReference>
<dbReference type="GO" id="GO:0005886">
    <property type="term" value="C:plasma membrane"/>
    <property type="evidence" value="ECO:0007669"/>
    <property type="project" value="UniProtKB-SubCell"/>
</dbReference>